<dbReference type="PRINTS" id="PR00080">
    <property type="entry name" value="SDRFAMILY"/>
</dbReference>
<dbReference type="InterPro" id="IPR036291">
    <property type="entry name" value="NAD(P)-bd_dom_sf"/>
</dbReference>
<keyword evidence="2" id="KW-0521">NADP</keyword>
<evidence type="ECO:0000256" key="2">
    <source>
        <dbReference type="ARBA" id="ARBA00022857"/>
    </source>
</evidence>
<gene>
    <name evidence="4" type="ORF">LTR62_004625</name>
</gene>
<dbReference type="InterPro" id="IPR020904">
    <property type="entry name" value="Sc_DH/Rdtase_CS"/>
</dbReference>
<dbReference type="Pfam" id="PF13561">
    <property type="entry name" value="adh_short_C2"/>
    <property type="match status" value="1"/>
</dbReference>
<dbReference type="PROSITE" id="PS00061">
    <property type="entry name" value="ADH_SHORT"/>
    <property type="match status" value="1"/>
</dbReference>
<dbReference type="PANTHER" id="PTHR48107">
    <property type="entry name" value="NADPH-DEPENDENT ALDEHYDE REDUCTASE-LIKE PROTEIN, CHLOROPLASTIC-RELATED"/>
    <property type="match status" value="1"/>
</dbReference>
<dbReference type="Proteomes" id="UP001310890">
    <property type="component" value="Unassembled WGS sequence"/>
</dbReference>
<sequence>MPPNETISAYQWKVETAQDQSGSAGLEADLDPSANYSQLEFWEDGKPTLKEYEGRNLLKDKKVLITGGDSGIGRAVAVLMAREGADIGFTYLPEEEEDAKKTTKLVESAGRKSLPIKCNLLEKDAAKTAVDTFVQTFGRINVLVNNAARQEMCMDIVDIDLEVTQKTFQLNILAMFAMTKYALKHMKRGDSIVNSASVAAYMGNPTLLDYSSTKGAIVTFTRALAQQQGAKGIRVNAVAPGIIWTPLQPATKGNPPEAMKGLGVDEQPIPRPGQPVEVATAYVFLASPLGSYTTGECIHVNGAIEVQG</sequence>
<evidence type="ECO:0000256" key="3">
    <source>
        <dbReference type="ARBA" id="ARBA00023002"/>
    </source>
</evidence>
<keyword evidence="3" id="KW-0560">Oxidoreductase</keyword>
<reference evidence="4" key="1">
    <citation type="submission" date="2023-08" db="EMBL/GenBank/DDBJ databases">
        <title>Black Yeasts Isolated from many extreme environments.</title>
        <authorList>
            <person name="Coleine C."/>
            <person name="Stajich J.E."/>
            <person name="Selbmann L."/>
        </authorList>
    </citation>
    <scope>NUCLEOTIDE SEQUENCE</scope>
    <source>
        <strain evidence="4">CCFEE 5401</strain>
    </source>
</reference>
<dbReference type="InterPro" id="IPR002347">
    <property type="entry name" value="SDR_fam"/>
</dbReference>
<dbReference type="FunFam" id="3.40.50.720:FF:000084">
    <property type="entry name" value="Short-chain dehydrogenase reductase"/>
    <property type="match status" value="1"/>
</dbReference>
<evidence type="ECO:0000313" key="4">
    <source>
        <dbReference type="EMBL" id="KAK5111893.1"/>
    </source>
</evidence>
<dbReference type="EMBL" id="JAVRRL010000035">
    <property type="protein sequence ID" value="KAK5111893.1"/>
    <property type="molecule type" value="Genomic_DNA"/>
</dbReference>
<comment type="caution">
    <text evidence="4">The sequence shown here is derived from an EMBL/GenBank/DDBJ whole genome shotgun (WGS) entry which is preliminary data.</text>
</comment>
<evidence type="ECO:0000256" key="1">
    <source>
        <dbReference type="ARBA" id="ARBA00006484"/>
    </source>
</evidence>
<name>A0AAN7YRA1_9PEZI</name>
<protein>
    <submittedName>
        <fullName evidence="4">Uncharacterized protein</fullName>
    </submittedName>
</protein>
<organism evidence="4 5">
    <name type="scientific">Meristemomyces frigidus</name>
    <dbReference type="NCBI Taxonomy" id="1508187"/>
    <lineage>
        <taxon>Eukaryota</taxon>
        <taxon>Fungi</taxon>
        <taxon>Dikarya</taxon>
        <taxon>Ascomycota</taxon>
        <taxon>Pezizomycotina</taxon>
        <taxon>Dothideomycetes</taxon>
        <taxon>Dothideomycetidae</taxon>
        <taxon>Mycosphaerellales</taxon>
        <taxon>Teratosphaeriaceae</taxon>
        <taxon>Meristemomyces</taxon>
    </lineage>
</organism>
<dbReference type="PANTHER" id="PTHR48107:SF16">
    <property type="entry name" value="NADPH-DEPENDENT ALDEHYDE REDUCTASE 1, CHLOROPLASTIC"/>
    <property type="match status" value="1"/>
</dbReference>
<comment type="similarity">
    <text evidence="1">Belongs to the short-chain dehydrogenases/reductases (SDR) family.</text>
</comment>
<dbReference type="AlphaFoldDB" id="A0AAN7YRA1"/>
<dbReference type="PRINTS" id="PR00081">
    <property type="entry name" value="GDHRDH"/>
</dbReference>
<proteinExistence type="inferred from homology"/>
<dbReference type="Gene3D" id="3.40.50.720">
    <property type="entry name" value="NAD(P)-binding Rossmann-like Domain"/>
    <property type="match status" value="1"/>
</dbReference>
<dbReference type="SUPFAM" id="SSF51735">
    <property type="entry name" value="NAD(P)-binding Rossmann-fold domains"/>
    <property type="match status" value="1"/>
</dbReference>
<dbReference type="GO" id="GO:0016614">
    <property type="term" value="F:oxidoreductase activity, acting on CH-OH group of donors"/>
    <property type="evidence" value="ECO:0007669"/>
    <property type="project" value="UniProtKB-ARBA"/>
</dbReference>
<accession>A0AAN7YRA1</accession>
<evidence type="ECO:0000313" key="5">
    <source>
        <dbReference type="Proteomes" id="UP001310890"/>
    </source>
</evidence>